<comment type="similarity">
    <text evidence="7">Belongs to the TatC family.</text>
</comment>
<keyword evidence="2 7" id="KW-0812">Transmembrane</keyword>
<evidence type="ECO:0000256" key="2">
    <source>
        <dbReference type="ARBA" id="ARBA00022692"/>
    </source>
</evidence>
<dbReference type="HAMAP" id="MF_00902">
    <property type="entry name" value="TatC"/>
    <property type="match status" value="1"/>
</dbReference>
<comment type="subunit">
    <text evidence="7">The Tat system comprises two distinct complexes: a TatABC complex, containing multiple copies of TatA, TatB and TatC subunits, and a separate TatA complex, containing only TatA subunits. Substrates initially bind to the TatABC complex, which probably triggers association of the separate TatA complex to form the active translocon.</text>
</comment>
<dbReference type="Proteomes" id="UP001501475">
    <property type="component" value="Unassembled WGS sequence"/>
</dbReference>
<evidence type="ECO:0000256" key="5">
    <source>
        <dbReference type="ARBA" id="ARBA00023010"/>
    </source>
</evidence>
<comment type="caution">
    <text evidence="8">The sequence shown here is derived from an EMBL/GenBank/DDBJ whole genome shotgun (WGS) entry which is preliminary data.</text>
</comment>
<comment type="function">
    <text evidence="7">Part of the twin-arginine translocation (Tat) system that transports large folded proteins containing a characteristic twin-arginine motif in their signal peptide across membranes. Together with TatB, TatC is part of a receptor directly interacting with Tat signal peptides.</text>
</comment>
<keyword evidence="3 7" id="KW-0653">Protein transport</keyword>
<evidence type="ECO:0000313" key="8">
    <source>
        <dbReference type="EMBL" id="GAA1746169.1"/>
    </source>
</evidence>
<feature type="transmembrane region" description="Helical" evidence="7">
    <location>
        <begin position="225"/>
        <end position="244"/>
    </location>
</feature>
<gene>
    <name evidence="7 8" type="primary">tatC</name>
    <name evidence="8" type="ORF">GCM10009810_03440</name>
</gene>
<dbReference type="EMBL" id="BAAAPN010000009">
    <property type="protein sequence ID" value="GAA1746169.1"/>
    <property type="molecule type" value="Genomic_DNA"/>
</dbReference>
<keyword evidence="6 7" id="KW-0472">Membrane</keyword>
<feature type="transmembrane region" description="Helical" evidence="7">
    <location>
        <begin position="202"/>
        <end position="219"/>
    </location>
</feature>
<keyword evidence="7" id="KW-0813">Transport</keyword>
<dbReference type="Pfam" id="PF00902">
    <property type="entry name" value="TatC"/>
    <property type="match status" value="1"/>
</dbReference>
<evidence type="ECO:0000256" key="6">
    <source>
        <dbReference type="ARBA" id="ARBA00023136"/>
    </source>
</evidence>
<dbReference type="InterPro" id="IPR002033">
    <property type="entry name" value="TatC"/>
</dbReference>
<reference evidence="8 9" key="1">
    <citation type="journal article" date="2019" name="Int. J. Syst. Evol. Microbiol.">
        <title>The Global Catalogue of Microorganisms (GCM) 10K type strain sequencing project: providing services to taxonomists for standard genome sequencing and annotation.</title>
        <authorList>
            <consortium name="The Broad Institute Genomics Platform"/>
            <consortium name="The Broad Institute Genome Sequencing Center for Infectious Disease"/>
            <person name="Wu L."/>
            <person name="Ma J."/>
        </authorList>
    </citation>
    <scope>NUCLEOTIDE SEQUENCE [LARGE SCALE GENOMIC DNA]</scope>
    <source>
        <strain evidence="8 9">JCM 15591</strain>
    </source>
</reference>
<keyword evidence="7" id="KW-1003">Cell membrane</keyword>
<evidence type="ECO:0000313" key="9">
    <source>
        <dbReference type="Proteomes" id="UP001501475"/>
    </source>
</evidence>
<evidence type="ECO:0000256" key="4">
    <source>
        <dbReference type="ARBA" id="ARBA00022989"/>
    </source>
</evidence>
<feature type="transmembrane region" description="Helical" evidence="7">
    <location>
        <begin position="84"/>
        <end position="106"/>
    </location>
</feature>
<evidence type="ECO:0000256" key="1">
    <source>
        <dbReference type="ARBA" id="ARBA00004141"/>
    </source>
</evidence>
<feature type="transmembrane region" description="Helical" evidence="7">
    <location>
        <begin position="118"/>
        <end position="139"/>
    </location>
</feature>
<feature type="transmembrane region" description="Helical" evidence="7">
    <location>
        <begin position="28"/>
        <end position="49"/>
    </location>
</feature>
<dbReference type="NCBIfam" id="TIGR00945">
    <property type="entry name" value="tatC"/>
    <property type="match status" value="1"/>
</dbReference>
<keyword evidence="9" id="KW-1185">Reference proteome</keyword>
<name>A0ABN2K158_9MICO</name>
<dbReference type="PANTHER" id="PTHR30371:SF0">
    <property type="entry name" value="SEC-INDEPENDENT PROTEIN TRANSLOCASE PROTEIN TATC, CHLOROPLASTIC-RELATED"/>
    <property type="match status" value="1"/>
</dbReference>
<sequence>MSRKDNPEGRMPLIEHLIEFRNRVVKSALAMVVFSIVGWFTFDFVYAHLTAPITEVARERGYDADKVALNFAGLTAAFSTRINLALWTGLILSSPVWLYQAWAYIVPALTKREKKISLVFIGATIPLFLIGCGFGYWILPKAVNILLGFTPPNAYNLPEAALYFRFVTRMILAFGITWLLPVALVGLIAVGALPGRSLMRQWRPAMVVIFIVCAIVTPTPDAVTMFFMAAPLIVLYFVAALIGLRFDKRRAANAPDWTKVSDDQASPL</sequence>
<proteinExistence type="inferred from homology"/>
<evidence type="ECO:0000256" key="7">
    <source>
        <dbReference type="HAMAP-Rule" id="MF_00902"/>
    </source>
</evidence>
<protein>
    <recommendedName>
        <fullName evidence="7">Sec-independent protein translocase protein TatC</fullName>
    </recommendedName>
</protein>
<organism evidence="8 9">
    <name type="scientific">Nostocoides vanveenii</name>
    <dbReference type="NCBI Taxonomy" id="330835"/>
    <lineage>
        <taxon>Bacteria</taxon>
        <taxon>Bacillati</taxon>
        <taxon>Actinomycetota</taxon>
        <taxon>Actinomycetes</taxon>
        <taxon>Micrococcales</taxon>
        <taxon>Intrasporangiaceae</taxon>
        <taxon>Nostocoides</taxon>
    </lineage>
</organism>
<feature type="transmembrane region" description="Helical" evidence="7">
    <location>
        <begin position="166"/>
        <end position="190"/>
    </location>
</feature>
<accession>A0ABN2K158</accession>
<keyword evidence="4 7" id="KW-1133">Transmembrane helix</keyword>
<dbReference type="PRINTS" id="PR01840">
    <property type="entry name" value="TATCFAMILY"/>
</dbReference>
<evidence type="ECO:0000256" key="3">
    <source>
        <dbReference type="ARBA" id="ARBA00022927"/>
    </source>
</evidence>
<keyword evidence="5 7" id="KW-0811">Translocation</keyword>
<comment type="subcellular location">
    <subcellularLocation>
        <location evidence="7">Cell membrane</location>
        <topology evidence="7">Multi-pass membrane protein</topology>
    </subcellularLocation>
    <subcellularLocation>
        <location evidence="1">Membrane</location>
        <topology evidence="1">Multi-pass membrane protein</topology>
    </subcellularLocation>
</comment>
<dbReference type="PANTHER" id="PTHR30371">
    <property type="entry name" value="SEC-INDEPENDENT PROTEIN TRANSLOCASE PROTEIN TATC"/>
    <property type="match status" value="1"/>
</dbReference>